<dbReference type="GO" id="GO:0051484">
    <property type="term" value="P:isopentenyl diphosphate biosynthetic process, methylerythritol 4-phosphate pathway involved in terpenoid biosynthetic process"/>
    <property type="evidence" value="ECO:0007669"/>
    <property type="project" value="UniProtKB-ARBA"/>
</dbReference>
<feature type="binding site" evidence="9">
    <location>
        <position position="148"/>
    </location>
    <ligand>
        <name>1-deoxy-D-xylulose 5-phosphate</name>
        <dbReference type="ChEBI" id="CHEBI:57792"/>
    </ligand>
</feature>
<dbReference type="FunFam" id="3.40.50.720:FF:000045">
    <property type="entry name" value="1-deoxy-D-xylulose 5-phosphate reductoisomerase"/>
    <property type="match status" value="1"/>
</dbReference>
<evidence type="ECO:0000256" key="4">
    <source>
        <dbReference type="ARBA" id="ARBA00022857"/>
    </source>
</evidence>
<keyword evidence="4 9" id="KW-0521">NADP</keyword>
<dbReference type="RefSeq" id="WP_169279638.1">
    <property type="nucleotide sequence ID" value="NZ_CP051680.1"/>
</dbReference>
<evidence type="ECO:0000259" key="10">
    <source>
        <dbReference type="Pfam" id="PF02670"/>
    </source>
</evidence>
<feature type="binding site" evidence="9">
    <location>
        <position position="10"/>
    </location>
    <ligand>
        <name>NADPH</name>
        <dbReference type="ChEBI" id="CHEBI:57783"/>
    </ligand>
</feature>
<dbReference type="Pfam" id="PF02670">
    <property type="entry name" value="DXP_reductoisom"/>
    <property type="match status" value="1"/>
</dbReference>
<feature type="binding site" evidence="9">
    <location>
        <position position="38"/>
    </location>
    <ligand>
        <name>NADPH</name>
        <dbReference type="ChEBI" id="CHEBI:57783"/>
    </ligand>
</feature>
<evidence type="ECO:0000256" key="8">
    <source>
        <dbReference type="ARBA" id="ARBA00048543"/>
    </source>
</evidence>
<keyword evidence="14" id="KW-1185">Reference proteome</keyword>
<dbReference type="SUPFAM" id="SSF69055">
    <property type="entry name" value="1-deoxy-D-xylulose-5-phosphate reductoisomerase, C-terminal domain"/>
    <property type="match status" value="1"/>
</dbReference>
<dbReference type="KEGG" id="cheb:HH215_09255"/>
<dbReference type="InterPro" id="IPR036291">
    <property type="entry name" value="NAD(P)-bd_dom_sf"/>
</dbReference>
<feature type="binding site" evidence="9">
    <location>
        <position position="122"/>
    </location>
    <ligand>
        <name>1-deoxy-D-xylulose 5-phosphate</name>
        <dbReference type="ChEBI" id="CHEBI:57792"/>
    </ligand>
</feature>
<dbReference type="InterPro" id="IPR026877">
    <property type="entry name" value="DXPR_C"/>
</dbReference>
<feature type="binding site" evidence="9">
    <location>
        <position position="214"/>
    </location>
    <ligand>
        <name>1-deoxy-D-xylulose 5-phosphate</name>
        <dbReference type="ChEBI" id="CHEBI:57792"/>
    </ligand>
</feature>
<dbReference type="InterPro" id="IPR013644">
    <property type="entry name" value="DXP_reductoisomerase_C"/>
</dbReference>
<dbReference type="Gene3D" id="1.10.1740.10">
    <property type="match status" value="1"/>
</dbReference>
<evidence type="ECO:0000256" key="3">
    <source>
        <dbReference type="ARBA" id="ARBA00022723"/>
    </source>
</evidence>
<dbReference type="EC" id="1.1.1.267" evidence="9"/>
<dbReference type="GO" id="GO:0070402">
    <property type="term" value="F:NADPH binding"/>
    <property type="evidence" value="ECO:0007669"/>
    <property type="project" value="InterPro"/>
</dbReference>
<dbReference type="PANTHER" id="PTHR30525:SF0">
    <property type="entry name" value="1-DEOXY-D-XYLULOSE 5-PHOSPHATE REDUCTOISOMERASE, CHLOROPLASTIC"/>
    <property type="match status" value="1"/>
</dbReference>
<feature type="binding site" evidence="9">
    <location>
        <position position="209"/>
    </location>
    <ligand>
        <name>1-deoxy-D-xylulose 5-phosphate</name>
        <dbReference type="ChEBI" id="CHEBI:57792"/>
    </ligand>
</feature>
<feature type="domain" description="1-deoxy-D-xylulose 5-phosphate reductoisomerase N-terminal" evidence="10">
    <location>
        <begin position="4"/>
        <end position="129"/>
    </location>
</feature>
<dbReference type="NCBIfam" id="NF009114">
    <property type="entry name" value="PRK12464.1"/>
    <property type="match status" value="1"/>
</dbReference>
<evidence type="ECO:0000256" key="5">
    <source>
        <dbReference type="ARBA" id="ARBA00023002"/>
    </source>
</evidence>
<keyword evidence="9" id="KW-0460">Magnesium</keyword>
<feature type="binding site" evidence="9">
    <location>
        <position position="202"/>
    </location>
    <ligand>
        <name>NADPH</name>
        <dbReference type="ChEBI" id="CHEBI:57783"/>
    </ligand>
</feature>
<dbReference type="GO" id="GO:0016853">
    <property type="term" value="F:isomerase activity"/>
    <property type="evidence" value="ECO:0007669"/>
    <property type="project" value="UniProtKB-KW"/>
</dbReference>
<feature type="binding site" evidence="9">
    <location>
        <position position="13"/>
    </location>
    <ligand>
        <name>NADPH</name>
        <dbReference type="ChEBI" id="CHEBI:57783"/>
    </ligand>
</feature>
<dbReference type="EMBL" id="CP051680">
    <property type="protein sequence ID" value="QJD83343.1"/>
    <property type="molecule type" value="Genomic_DNA"/>
</dbReference>
<dbReference type="InterPro" id="IPR036169">
    <property type="entry name" value="DXPR_C_sf"/>
</dbReference>
<dbReference type="SUPFAM" id="SSF51735">
    <property type="entry name" value="NAD(P)-binding Rossmann-fold domains"/>
    <property type="match status" value="1"/>
</dbReference>
<dbReference type="Gene3D" id="3.40.50.720">
    <property type="entry name" value="NAD(P)-binding Rossmann-like Domain"/>
    <property type="match status" value="1"/>
</dbReference>
<reference evidence="13 14" key="1">
    <citation type="submission" date="2020-04" db="EMBL/GenBank/DDBJ databases">
        <title>Genome sequencing of novel species.</title>
        <authorList>
            <person name="Heo J."/>
            <person name="Kim S.-J."/>
            <person name="Kim J.-S."/>
            <person name="Hong S.-B."/>
            <person name="Kwon S.-W."/>
        </authorList>
    </citation>
    <scope>NUCLEOTIDE SEQUENCE [LARGE SCALE GENOMIC DNA]</scope>
    <source>
        <strain evidence="13 14">MFER-1</strain>
    </source>
</reference>
<dbReference type="NCBIfam" id="TIGR00243">
    <property type="entry name" value="Dxr"/>
    <property type="match status" value="1"/>
</dbReference>
<feature type="binding site" evidence="9">
    <location>
        <position position="149"/>
    </location>
    <ligand>
        <name>Mn(2+)</name>
        <dbReference type="ChEBI" id="CHEBI:29035"/>
    </ligand>
</feature>
<feature type="binding site" evidence="9">
    <location>
        <position position="11"/>
    </location>
    <ligand>
        <name>NADPH</name>
        <dbReference type="ChEBI" id="CHEBI:57783"/>
    </ligand>
</feature>
<evidence type="ECO:0000256" key="2">
    <source>
        <dbReference type="ARBA" id="ARBA00006825"/>
    </source>
</evidence>
<keyword evidence="3 9" id="KW-0479">Metal-binding</keyword>
<evidence type="ECO:0000256" key="1">
    <source>
        <dbReference type="ARBA" id="ARBA00005094"/>
    </source>
</evidence>
<keyword evidence="5 9" id="KW-0560">Oxidoreductase</keyword>
<feature type="binding site" evidence="9">
    <location>
        <position position="218"/>
    </location>
    <ligand>
        <name>1-deoxy-D-xylulose 5-phosphate</name>
        <dbReference type="ChEBI" id="CHEBI:57792"/>
    </ligand>
</feature>
<protein>
    <recommendedName>
        <fullName evidence="9">1-deoxy-D-xylulose 5-phosphate reductoisomerase</fullName>
        <shortName evidence="9">DXP reductoisomerase</shortName>
        <ecNumber evidence="9">1.1.1.267</ecNumber>
    </recommendedName>
    <alternativeName>
        <fullName evidence="9">1-deoxyxylulose-5-phosphate reductoisomerase</fullName>
    </alternativeName>
    <alternativeName>
        <fullName evidence="9">2-C-methyl-D-erythritol 4-phosphate synthase</fullName>
    </alternativeName>
</protein>
<dbReference type="HAMAP" id="MF_00183">
    <property type="entry name" value="DXP_reductoisom"/>
    <property type="match status" value="1"/>
</dbReference>
<feature type="domain" description="DXP reductoisomerase C-terminal" evidence="12">
    <location>
        <begin position="258"/>
        <end position="373"/>
    </location>
</feature>
<sequence length="380" mass="41194">MKKIVVLGSTGSIGTQTLDVIARQPEDFEVVGLAAGLNVNLLLEQVRQFKPKWVSAANEALADRIRSEVPSDVKVVHGDAGLNEIASQSGADYVVCALVGSLGLTSTLAAIEAGADIGLANKETLVTAGHLVMRRAKEKGVSILPVDSEHSAIFQCMNGENRQAIKRIMLTASGGSFRDLGREQLKNVTVADALKHPNWSMGAKVTIDSATMANKGLEVIEAHWLFDLPYDQIDVVLHPESIIHSMVEFADTSVMAQLGNPDMRVPIQYALTYPERKVSPASPLDLLAMGALHFRKMDFDRYPCLRLAYEAGREGGTSTTVFNAANEIAVSRFLKSEISFLAIEEIIERVLSKHNFVAAPSLEAILETDSWARIEASAIE</sequence>
<accession>A0A7Z2VHL3</accession>
<feature type="binding site" evidence="9">
    <location>
        <position position="215"/>
    </location>
    <ligand>
        <name>1-deoxy-D-xylulose 5-phosphate</name>
        <dbReference type="ChEBI" id="CHEBI:57792"/>
    </ligand>
</feature>
<dbReference type="GO" id="GO:0030145">
    <property type="term" value="F:manganese ion binding"/>
    <property type="evidence" value="ECO:0007669"/>
    <property type="project" value="TreeGrafter"/>
</dbReference>
<comment type="function">
    <text evidence="9">Catalyzes the NADPH-dependent rearrangement and reduction of 1-deoxy-D-xylulose-5-phosphate (DXP) to 2-C-methyl-D-erythritol 4-phosphate (MEP).</text>
</comment>
<evidence type="ECO:0000313" key="14">
    <source>
        <dbReference type="Proteomes" id="UP000502248"/>
    </source>
</evidence>
<dbReference type="SUPFAM" id="SSF55347">
    <property type="entry name" value="Glyceraldehyde-3-phosphate dehydrogenase-like, C-terminal domain"/>
    <property type="match status" value="1"/>
</dbReference>
<dbReference type="Pfam" id="PF13288">
    <property type="entry name" value="DXPR_C"/>
    <property type="match status" value="1"/>
</dbReference>
<feature type="binding site" evidence="9">
    <location>
        <position position="123"/>
    </location>
    <ligand>
        <name>NADPH</name>
        <dbReference type="ChEBI" id="CHEBI:57783"/>
    </ligand>
</feature>
<dbReference type="Pfam" id="PF08436">
    <property type="entry name" value="DXP_redisom_C"/>
    <property type="match status" value="1"/>
</dbReference>
<dbReference type="AlphaFoldDB" id="A0A7Z2VHL3"/>
<feature type="binding site" evidence="9">
    <location>
        <position position="147"/>
    </location>
    <ligand>
        <name>Mn(2+)</name>
        <dbReference type="ChEBI" id="CHEBI:29035"/>
    </ligand>
</feature>
<feature type="binding site" evidence="9">
    <location>
        <position position="149"/>
    </location>
    <ligand>
        <name>1-deoxy-D-xylulose 5-phosphate</name>
        <dbReference type="ChEBI" id="CHEBI:57792"/>
    </ligand>
</feature>
<dbReference type="UniPathway" id="UPA00056">
    <property type="reaction ID" value="UER00092"/>
</dbReference>
<comment type="similarity">
    <text evidence="2 9">Belongs to the DXR family.</text>
</comment>
<comment type="caution">
    <text evidence="9">Lacks conserved residue(s) required for the propagation of feature annotation.</text>
</comment>
<feature type="binding site" evidence="9">
    <location>
        <position position="218"/>
    </location>
    <ligand>
        <name>Mn(2+)</name>
        <dbReference type="ChEBI" id="CHEBI:29035"/>
    </ligand>
</feature>
<feature type="binding site" evidence="9">
    <location>
        <position position="121"/>
    </location>
    <ligand>
        <name>NADPH</name>
        <dbReference type="ChEBI" id="CHEBI:57783"/>
    </ligand>
</feature>
<feature type="binding site" evidence="9">
    <location>
        <position position="12"/>
    </location>
    <ligand>
        <name>NADPH</name>
        <dbReference type="ChEBI" id="CHEBI:57783"/>
    </ligand>
</feature>
<proteinExistence type="inferred from homology"/>
<dbReference type="InterPro" id="IPR013512">
    <property type="entry name" value="DXP_reductoisomerase_N"/>
</dbReference>
<dbReference type="InterPro" id="IPR003821">
    <property type="entry name" value="DXP_reductoisomerase"/>
</dbReference>
<organism evidence="13 14">
    <name type="scientific">Cohnella herbarum</name>
    <dbReference type="NCBI Taxonomy" id="2728023"/>
    <lineage>
        <taxon>Bacteria</taxon>
        <taxon>Bacillati</taxon>
        <taxon>Bacillota</taxon>
        <taxon>Bacilli</taxon>
        <taxon>Bacillales</taxon>
        <taxon>Paenibacillaceae</taxon>
        <taxon>Cohnella</taxon>
    </lineage>
</organism>
<feature type="binding site" evidence="9">
    <location>
        <position position="196"/>
    </location>
    <ligand>
        <name>1-deoxy-D-xylulose 5-phosphate</name>
        <dbReference type="ChEBI" id="CHEBI:57792"/>
    </ligand>
</feature>
<feature type="domain" description="1-deoxy-D-xylulose 5-phosphate reductoisomerase C-terminal" evidence="11">
    <location>
        <begin position="143"/>
        <end position="226"/>
    </location>
</feature>
<comment type="cofactor">
    <cofactor evidence="9">
        <name>Mg(2+)</name>
        <dbReference type="ChEBI" id="CHEBI:18420"/>
    </cofactor>
    <cofactor evidence="9">
        <name>Mn(2+)</name>
        <dbReference type="ChEBI" id="CHEBI:29035"/>
    </cofactor>
</comment>
<name>A0A7Z2VHL3_9BACL</name>
<comment type="pathway">
    <text evidence="1 9">Isoprenoid biosynthesis; isopentenyl diphosphate biosynthesis via DXP pathway; isopentenyl diphosphate from 1-deoxy-D-xylulose 5-phosphate: step 1/6.</text>
</comment>
<dbReference type="Proteomes" id="UP000502248">
    <property type="component" value="Chromosome"/>
</dbReference>
<dbReference type="GO" id="GO:0030604">
    <property type="term" value="F:1-deoxy-D-xylulose-5-phosphate reductoisomerase activity"/>
    <property type="evidence" value="ECO:0007669"/>
    <property type="project" value="UniProtKB-UniRule"/>
</dbReference>
<dbReference type="PIRSF" id="PIRSF006205">
    <property type="entry name" value="Dxp_reductismrs"/>
    <property type="match status" value="1"/>
</dbReference>
<evidence type="ECO:0000256" key="9">
    <source>
        <dbReference type="HAMAP-Rule" id="MF_00183"/>
    </source>
</evidence>
<comment type="catalytic activity">
    <reaction evidence="8">
        <text>2-C-methyl-D-erythritol 4-phosphate + NADP(+) = 1-deoxy-D-xylulose 5-phosphate + NADPH + H(+)</text>
        <dbReference type="Rhea" id="RHEA:13717"/>
        <dbReference type="ChEBI" id="CHEBI:15378"/>
        <dbReference type="ChEBI" id="CHEBI:57783"/>
        <dbReference type="ChEBI" id="CHEBI:57792"/>
        <dbReference type="ChEBI" id="CHEBI:58262"/>
        <dbReference type="ChEBI" id="CHEBI:58349"/>
        <dbReference type="EC" id="1.1.1.267"/>
    </reaction>
    <physiologicalReaction direction="right-to-left" evidence="8">
        <dbReference type="Rhea" id="RHEA:13719"/>
    </physiologicalReaction>
</comment>
<evidence type="ECO:0000259" key="12">
    <source>
        <dbReference type="Pfam" id="PF13288"/>
    </source>
</evidence>
<evidence type="ECO:0000259" key="11">
    <source>
        <dbReference type="Pfam" id="PF08436"/>
    </source>
</evidence>
<evidence type="ECO:0000256" key="6">
    <source>
        <dbReference type="ARBA" id="ARBA00023211"/>
    </source>
</evidence>
<evidence type="ECO:0000256" key="7">
    <source>
        <dbReference type="ARBA" id="ARBA00023229"/>
    </source>
</evidence>
<gene>
    <name evidence="9" type="primary">dxr</name>
    <name evidence="13" type="ORF">HH215_09255</name>
</gene>
<keyword evidence="6 9" id="KW-0464">Manganese</keyword>
<feature type="binding site" evidence="9">
    <location>
        <position position="173"/>
    </location>
    <ligand>
        <name>1-deoxy-D-xylulose 5-phosphate</name>
        <dbReference type="ChEBI" id="CHEBI:57792"/>
    </ligand>
</feature>
<keyword evidence="13" id="KW-0413">Isomerase</keyword>
<feature type="binding site" evidence="9">
    <location>
        <position position="36"/>
    </location>
    <ligand>
        <name>NADPH</name>
        <dbReference type="ChEBI" id="CHEBI:57783"/>
    </ligand>
</feature>
<dbReference type="PANTHER" id="PTHR30525">
    <property type="entry name" value="1-DEOXY-D-XYLULOSE 5-PHOSPHATE REDUCTOISOMERASE"/>
    <property type="match status" value="1"/>
</dbReference>
<evidence type="ECO:0000313" key="13">
    <source>
        <dbReference type="EMBL" id="QJD83343.1"/>
    </source>
</evidence>
<keyword evidence="7 9" id="KW-0414">Isoprene biosynthesis</keyword>